<feature type="compositionally biased region" description="Polar residues" evidence="1">
    <location>
        <begin position="38"/>
        <end position="49"/>
    </location>
</feature>
<evidence type="ECO:0000256" key="1">
    <source>
        <dbReference type="SAM" id="MobiDB-lite"/>
    </source>
</evidence>
<feature type="compositionally biased region" description="Low complexity" evidence="1">
    <location>
        <begin position="245"/>
        <end position="264"/>
    </location>
</feature>
<feature type="region of interest" description="Disordered" evidence="1">
    <location>
        <begin position="225"/>
        <end position="305"/>
    </location>
</feature>
<feature type="region of interest" description="Disordered" evidence="1">
    <location>
        <begin position="1"/>
        <end position="49"/>
    </location>
</feature>
<feature type="compositionally biased region" description="Acidic residues" evidence="1">
    <location>
        <begin position="225"/>
        <end position="244"/>
    </location>
</feature>
<sequence>MRAVRDGANLAGARPSLDTQSTTTAPVGGRLTAHTHTRNYSSPSLLDSFTSPDPMLSPIQSYFGSDPNSPATSFSLPRHEHYTRLWFDDYHEAMNSMGLVDGYHGYATHPWSEQSMTPLRALSHRWTRRSSQSDAQTASNSLLDEIAACARIRRSSAVLPRSFPSADELDPTWQETILGSSTGPRMISPALTRDSNTTADGLLVDCAGGDSNSGLVDQEVEEDMGSAYDNDDDDDDSNNNEDDNQSSNNHNNNPNNNNIISNNDHPNHLPRDQGRHWELINEDQDAVPADGVDRSIMHREASDQG</sequence>
<accession>A0A9P6FNZ6</accession>
<reference evidence="2" key="1">
    <citation type="journal article" date="2020" name="Fungal Divers.">
        <title>Resolving the Mortierellaceae phylogeny through synthesis of multi-gene phylogenetics and phylogenomics.</title>
        <authorList>
            <person name="Vandepol N."/>
            <person name="Liber J."/>
            <person name="Desiro A."/>
            <person name="Na H."/>
            <person name="Kennedy M."/>
            <person name="Barry K."/>
            <person name="Grigoriev I.V."/>
            <person name="Miller A.N."/>
            <person name="O'Donnell K."/>
            <person name="Stajich J.E."/>
            <person name="Bonito G."/>
        </authorList>
    </citation>
    <scope>NUCLEOTIDE SEQUENCE</scope>
    <source>
        <strain evidence="2">KOD1015</strain>
    </source>
</reference>
<protein>
    <submittedName>
        <fullName evidence="2">Uncharacterized protein</fullName>
    </submittedName>
</protein>
<gene>
    <name evidence="2" type="ORF">BGW38_005570</name>
</gene>
<feature type="non-terminal residue" evidence="2">
    <location>
        <position position="305"/>
    </location>
</feature>
<dbReference type="AlphaFoldDB" id="A0A9P6FNZ6"/>
<comment type="caution">
    <text evidence="2">The sequence shown here is derived from an EMBL/GenBank/DDBJ whole genome shotgun (WGS) entry which is preliminary data.</text>
</comment>
<dbReference type="OrthoDB" id="8062037at2759"/>
<organism evidence="2 3">
    <name type="scientific">Lunasporangiospora selenospora</name>
    <dbReference type="NCBI Taxonomy" id="979761"/>
    <lineage>
        <taxon>Eukaryota</taxon>
        <taxon>Fungi</taxon>
        <taxon>Fungi incertae sedis</taxon>
        <taxon>Mucoromycota</taxon>
        <taxon>Mortierellomycotina</taxon>
        <taxon>Mortierellomycetes</taxon>
        <taxon>Mortierellales</taxon>
        <taxon>Mortierellaceae</taxon>
        <taxon>Lunasporangiospora</taxon>
    </lineage>
</organism>
<dbReference type="EMBL" id="JAABOA010003523">
    <property type="protein sequence ID" value="KAF9578566.1"/>
    <property type="molecule type" value="Genomic_DNA"/>
</dbReference>
<keyword evidence="3" id="KW-1185">Reference proteome</keyword>
<dbReference type="Proteomes" id="UP000780801">
    <property type="component" value="Unassembled WGS sequence"/>
</dbReference>
<feature type="compositionally biased region" description="Basic and acidic residues" evidence="1">
    <location>
        <begin position="291"/>
        <end position="305"/>
    </location>
</feature>
<feature type="compositionally biased region" description="Basic and acidic residues" evidence="1">
    <location>
        <begin position="265"/>
        <end position="279"/>
    </location>
</feature>
<evidence type="ECO:0000313" key="3">
    <source>
        <dbReference type="Proteomes" id="UP000780801"/>
    </source>
</evidence>
<proteinExistence type="predicted"/>
<name>A0A9P6FNZ6_9FUNG</name>
<evidence type="ECO:0000313" key="2">
    <source>
        <dbReference type="EMBL" id="KAF9578566.1"/>
    </source>
</evidence>